<evidence type="ECO:0000256" key="2">
    <source>
        <dbReference type="ARBA" id="ARBA00022692"/>
    </source>
</evidence>
<feature type="transmembrane region" description="Helical" evidence="5">
    <location>
        <begin position="111"/>
        <end position="133"/>
    </location>
</feature>
<dbReference type="InterPro" id="IPR015943">
    <property type="entry name" value="WD40/YVTN_repeat-like_dom_sf"/>
</dbReference>
<evidence type="ECO:0000313" key="7">
    <source>
        <dbReference type="Proteomes" id="UP000000646"/>
    </source>
</evidence>
<name>A0A0H3PCI0_CAMJJ</name>
<evidence type="ECO:0000313" key="6">
    <source>
        <dbReference type="EMBL" id="EAQ71919.1"/>
    </source>
</evidence>
<dbReference type="Gene3D" id="2.130.10.10">
    <property type="entry name" value="YVTN repeat-like/Quinoprotein amine dehydrogenase"/>
    <property type="match status" value="1"/>
</dbReference>
<dbReference type="RefSeq" id="WP_002787430.1">
    <property type="nucleotide sequence ID" value="NC_008787.1"/>
</dbReference>
<dbReference type="Gene3D" id="1.20.1550.10">
    <property type="entry name" value="DsbB-like"/>
    <property type="match status" value="1"/>
</dbReference>
<protein>
    <submittedName>
        <fullName evidence="6">Disulfide bond formation protein, DsbB family</fullName>
    </submittedName>
</protein>
<evidence type="ECO:0000256" key="1">
    <source>
        <dbReference type="ARBA" id="ARBA00004141"/>
    </source>
</evidence>
<evidence type="ECO:0000256" key="4">
    <source>
        <dbReference type="ARBA" id="ARBA00023136"/>
    </source>
</evidence>
<feature type="transmembrane region" description="Helical" evidence="5">
    <location>
        <begin position="72"/>
        <end position="91"/>
    </location>
</feature>
<dbReference type="eggNOG" id="COG1495">
    <property type="taxonomic scope" value="Bacteria"/>
</dbReference>
<evidence type="ECO:0000256" key="5">
    <source>
        <dbReference type="SAM" id="Phobius"/>
    </source>
</evidence>
<dbReference type="GO" id="GO:0015035">
    <property type="term" value="F:protein-disulfide reductase activity"/>
    <property type="evidence" value="ECO:0007669"/>
    <property type="project" value="InterPro"/>
</dbReference>
<gene>
    <name evidence="6" type="ordered locus">CJJ81176_0044</name>
</gene>
<feature type="transmembrane region" description="Helical" evidence="5">
    <location>
        <begin position="46"/>
        <end position="65"/>
    </location>
</feature>
<dbReference type="HOGENOM" id="CLU_045364_0_0_7"/>
<accession>A0A0H3PCI0</accession>
<keyword evidence="4 5" id="KW-0472">Membrane</keyword>
<dbReference type="AlphaFoldDB" id="A0A0H3PCI0"/>
<dbReference type="GO" id="GO:0016020">
    <property type="term" value="C:membrane"/>
    <property type="evidence" value="ECO:0007669"/>
    <property type="project" value="UniProtKB-SubCell"/>
</dbReference>
<reference evidence="7" key="1">
    <citation type="submission" date="2006-12" db="EMBL/GenBank/DDBJ databases">
        <authorList>
            <person name="Fouts D.E."/>
            <person name="Nelson K.E."/>
            <person name="Sebastian Y."/>
        </authorList>
    </citation>
    <scope>NUCLEOTIDE SEQUENCE [LARGE SCALE GENOMIC DNA]</scope>
    <source>
        <strain evidence="7">81-176</strain>
    </source>
</reference>
<dbReference type="EMBL" id="CP000538">
    <property type="protein sequence ID" value="EAQ71919.1"/>
    <property type="molecule type" value="Genomic_DNA"/>
</dbReference>
<feature type="transmembrane region" description="Helical" evidence="5">
    <location>
        <begin position="154"/>
        <end position="175"/>
    </location>
</feature>
<dbReference type="SUPFAM" id="SSF158442">
    <property type="entry name" value="DsbB-like"/>
    <property type="match status" value="1"/>
</dbReference>
<dbReference type="GO" id="GO:0006457">
    <property type="term" value="P:protein folding"/>
    <property type="evidence" value="ECO:0007669"/>
    <property type="project" value="InterPro"/>
</dbReference>
<proteinExistence type="predicted"/>
<feature type="transmembrane region" description="Helical" evidence="5">
    <location>
        <begin position="12"/>
        <end position="34"/>
    </location>
</feature>
<keyword evidence="2 5" id="KW-0812">Transmembrane</keyword>
<dbReference type="InterPro" id="IPR023380">
    <property type="entry name" value="DsbB-like_sf"/>
</dbReference>
<dbReference type="KEGG" id="cjj:CJJ81176_0044"/>
<keyword evidence="3 5" id="KW-1133">Transmembrane helix</keyword>
<dbReference type="InterPro" id="IPR003752">
    <property type="entry name" value="DiS_bond_form_DsbB/BdbC"/>
</dbReference>
<organism evidence="6 7">
    <name type="scientific">Campylobacter jejuni subsp. jejuni serotype O:23/36 (strain 81-176)</name>
    <dbReference type="NCBI Taxonomy" id="354242"/>
    <lineage>
        <taxon>Bacteria</taxon>
        <taxon>Pseudomonadati</taxon>
        <taxon>Campylobacterota</taxon>
        <taxon>Epsilonproteobacteria</taxon>
        <taxon>Campylobacterales</taxon>
        <taxon>Campylobacteraceae</taxon>
        <taxon>Campylobacter</taxon>
    </lineage>
</organism>
<dbReference type="Pfam" id="PF02600">
    <property type="entry name" value="DsbB"/>
    <property type="match status" value="1"/>
</dbReference>
<comment type="subcellular location">
    <subcellularLocation>
        <location evidence="1">Membrane</location>
        <topology evidence="1">Multi-pass membrane protein</topology>
    </subcellularLocation>
</comment>
<evidence type="ECO:0000256" key="3">
    <source>
        <dbReference type="ARBA" id="ARBA00022989"/>
    </source>
</evidence>
<dbReference type="SUPFAM" id="SSF63829">
    <property type="entry name" value="Calcium-dependent phosphotriesterase"/>
    <property type="match status" value="1"/>
</dbReference>
<dbReference type="Proteomes" id="UP000000646">
    <property type="component" value="Chromosome"/>
</dbReference>
<sequence length="508" mass="56769">MNEINKTKNFYTLMCLAGFLIILLPVGIANLIFGYMLGDSPCTLCWGQREAMIFIGVMALFIVRYGMKGKYLAALLIMTAVGLYQSFAHYGNHAHRDLDQGFGLAVFGIHTYFWAEVVFWAVVLLLGVIFAFAPKFNAFEAELNGEKFRKYTKFSFAAVLISAIIVASNVFQAFVSTGIPPYVGQGDPVRFSLNPKYIIWSKEGWNGLWQNISFLGKRDVKAPDYAFAPASEKLGIKFDNDINNAPFAKINDELKITNEQTINFDKAINTLDYINNEFVASSKWDVAFLDNNFSVKEGFELDPYFSASIDPIIGIIPYMNDKFILMGSNKSFLRFAKNPNASEEDIAKQYADFVKGNDKFKGQGESLGRGRLDTVRAKFNHVASMTTDGNYLYLATVPNNKDAKTFVISKVSLKDRVLSGEFTPKANLKEGKTLGDLYVTSMTFKDGEIYALSKNHNVIAVIDPVKEEVVKTIAFPSSITNARSIFFKDGKINILSYQDGANKLYTLN</sequence>